<proteinExistence type="predicted"/>
<dbReference type="Pfam" id="PF08798">
    <property type="entry name" value="CRISPR_assoc"/>
    <property type="match status" value="1"/>
</dbReference>
<dbReference type="SUPFAM" id="SSF117987">
    <property type="entry name" value="CRISPR-associated protein"/>
    <property type="match status" value="2"/>
</dbReference>
<accession>A0A086ZPM6</accession>
<name>A0A086ZPM6_9BIFI</name>
<organism evidence="1 2">
    <name type="scientific">Bifidobacterium boum</name>
    <dbReference type="NCBI Taxonomy" id="78343"/>
    <lineage>
        <taxon>Bacteria</taxon>
        <taxon>Bacillati</taxon>
        <taxon>Actinomycetota</taxon>
        <taxon>Actinomycetes</taxon>
        <taxon>Bifidobacteriales</taxon>
        <taxon>Bifidobacteriaceae</taxon>
        <taxon>Bifidobacterium</taxon>
    </lineage>
</organism>
<keyword evidence="2" id="KW-1185">Reference proteome</keyword>
<dbReference type="InterPro" id="IPR010179">
    <property type="entry name" value="CRISPR-assoc_prot_Cse3"/>
</dbReference>
<dbReference type="CDD" id="cd09727">
    <property type="entry name" value="Cas6_I-E"/>
    <property type="match status" value="1"/>
</dbReference>
<sequence>MYISRIALNPARLEAKKLLASPACMHSAVEHAFPPSSPRNDSEGRILWRVDILKESHQIWLYVVSPDKPDFSHVVEQAGWPLHPEWETRDYQPLLGRIALGQHWAFRLRANPVRKVKNDLGRSENPAVIGKIMGEVTAAQQLKWLSDRAEQYGFSIDGSGDDLQCQVKNRRKERFRHGNGTVTLSTAQFDGNLTVTNADLFRKALTHGIGRAKGFGCGLLTVAPIHVGSAAKGTSE</sequence>
<gene>
    <name evidence="1" type="ORF">BBOU_0605</name>
</gene>
<dbReference type="EMBL" id="JGYQ01000007">
    <property type="protein sequence ID" value="KFI48476.1"/>
    <property type="molecule type" value="Genomic_DNA"/>
</dbReference>
<dbReference type="Gene3D" id="3.30.70.1200">
    <property type="entry name" value="Crispr-associated protein, domain 1"/>
    <property type="match status" value="1"/>
</dbReference>
<dbReference type="RefSeq" id="WP_026502700.1">
    <property type="nucleotide sequence ID" value="NZ_JGYQ01000007.1"/>
</dbReference>
<evidence type="ECO:0000313" key="2">
    <source>
        <dbReference type="Proteomes" id="UP000029093"/>
    </source>
</evidence>
<dbReference type="Gene3D" id="3.30.70.1210">
    <property type="entry name" value="Crispr-associated protein, domain 2"/>
    <property type="match status" value="1"/>
</dbReference>
<reference evidence="1 2" key="1">
    <citation type="submission" date="2014-03" db="EMBL/GenBank/DDBJ databases">
        <title>Genomics of Bifidobacteria.</title>
        <authorList>
            <person name="Ventura M."/>
            <person name="Milani C."/>
            <person name="Lugli G.A."/>
        </authorList>
    </citation>
    <scope>NUCLEOTIDE SEQUENCE [LARGE SCALE GENOMIC DNA]</scope>
    <source>
        <strain evidence="1 2">LMG 10736</strain>
    </source>
</reference>
<evidence type="ECO:0000313" key="1">
    <source>
        <dbReference type="EMBL" id="KFI48476.1"/>
    </source>
</evidence>
<dbReference type="AlphaFoldDB" id="A0A086ZPM6"/>
<dbReference type="NCBIfam" id="TIGR01907">
    <property type="entry name" value="casE_Cse3"/>
    <property type="match status" value="1"/>
</dbReference>
<dbReference type="Proteomes" id="UP000029093">
    <property type="component" value="Unassembled WGS sequence"/>
</dbReference>
<dbReference type="OrthoDB" id="9795689at2"/>
<protein>
    <submittedName>
        <fullName evidence="1">CRISPR-associated protein, Cse3 family</fullName>
    </submittedName>
</protein>
<dbReference type="GeneID" id="303203778"/>
<dbReference type="SMART" id="SM01101">
    <property type="entry name" value="CRISPR_assoc"/>
    <property type="match status" value="1"/>
</dbReference>
<comment type="caution">
    <text evidence="1">The sequence shown here is derived from an EMBL/GenBank/DDBJ whole genome shotgun (WGS) entry which is preliminary data.</text>
</comment>